<keyword evidence="9" id="KW-1185">Reference proteome</keyword>
<evidence type="ECO:0000256" key="5">
    <source>
        <dbReference type="SAM" id="MobiDB-lite"/>
    </source>
</evidence>
<dbReference type="InterPro" id="IPR039425">
    <property type="entry name" value="RNA_pol_sigma-70-like"/>
</dbReference>
<evidence type="ECO:0000259" key="6">
    <source>
        <dbReference type="Pfam" id="PF04542"/>
    </source>
</evidence>
<dbReference type="InterPro" id="IPR013325">
    <property type="entry name" value="RNA_pol_sigma_r2"/>
</dbReference>
<sequence>MKPTGVATLSARAQPPPTETETESDPDLWRRAAAGDQSSFTLLFERHATAVWNHAYRLTGSWATAEDVASTVFLTAWRKRAEMTLVRDSALPWLYAVAGNVVRSERRSAARFLRALRRVPDESTVDDHADAVAGRVDDDRRMREVLAAVETLPRAEREVVDLCLLGELSTSDAAAAMRVAEVSVRSRMSRARARLRTLLEETP</sequence>
<dbReference type="Gene3D" id="1.10.10.10">
    <property type="entry name" value="Winged helix-like DNA-binding domain superfamily/Winged helix DNA-binding domain"/>
    <property type="match status" value="1"/>
</dbReference>
<dbReference type="PANTHER" id="PTHR43133">
    <property type="entry name" value="RNA POLYMERASE ECF-TYPE SIGMA FACTO"/>
    <property type="match status" value="1"/>
</dbReference>
<dbReference type="GO" id="GO:0016987">
    <property type="term" value="F:sigma factor activity"/>
    <property type="evidence" value="ECO:0007669"/>
    <property type="project" value="UniProtKB-KW"/>
</dbReference>
<dbReference type="GO" id="GO:0006352">
    <property type="term" value="P:DNA-templated transcription initiation"/>
    <property type="evidence" value="ECO:0007669"/>
    <property type="project" value="InterPro"/>
</dbReference>
<evidence type="ECO:0000313" key="8">
    <source>
        <dbReference type="EMBL" id="RZS43213.1"/>
    </source>
</evidence>
<dbReference type="InterPro" id="IPR007627">
    <property type="entry name" value="RNA_pol_sigma70_r2"/>
</dbReference>
<dbReference type="SUPFAM" id="SSF88946">
    <property type="entry name" value="Sigma2 domain of RNA polymerase sigma factors"/>
    <property type="match status" value="1"/>
</dbReference>
<comment type="caution">
    <text evidence="8">The sequence shown here is derived from an EMBL/GenBank/DDBJ whole genome shotgun (WGS) entry which is preliminary data.</text>
</comment>
<dbReference type="Pfam" id="PF04542">
    <property type="entry name" value="Sigma70_r2"/>
    <property type="match status" value="1"/>
</dbReference>
<evidence type="ECO:0000256" key="4">
    <source>
        <dbReference type="ARBA" id="ARBA00023163"/>
    </source>
</evidence>
<evidence type="ECO:0000256" key="3">
    <source>
        <dbReference type="ARBA" id="ARBA00023082"/>
    </source>
</evidence>
<dbReference type="Pfam" id="PF08281">
    <property type="entry name" value="Sigma70_r4_2"/>
    <property type="match status" value="1"/>
</dbReference>
<dbReference type="InterPro" id="IPR036388">
    <property type="entry name" value="WH-like_DNA-bd_sf"/>
</dbReference>
<evidence type="ECO:0000259" key="7">
    <source>
        <dbReference type="Pfam" id="PF08281"/>
    </source>
</evidence>
<dbReference type="PANTHER" id="PTHR43133:SF25">
    <property type="entry name" value="RNA POLYMERASE SIGMA FACTOR RFAY-RELATED"/>
    <property type="match status" value="1"/>
</dbReference>
<evidence type="ECO:0000256" key="1">
    <source>
        <dbReference type="ARBA" id="ARBA00010641"/>
    </source>
</evidence>
<dbReference type="OrthoDB" id="5518337at2"/>
<protein>
    <submittedName>
        <fullName evidence="8">RNA polymerase ECF family sigma subunit</fullName>
    </submittedName>
</protein>
<dbReference type="InterPro" id="IPR013249">
    <property type="entry name" value="RNA_pol_sigma70_r4_t2"/>
</dbReference>
<evidence type="ECO:0000313" key="9">
    <source>
        <dbReference type="Proteomes" id="UP000294257"/>
    </source>
</evidence>
<dbReference type="GO" id="GO:0003677">
    <property type="term" value="F:DNA binding"/>
    <property type="evidence" value="ECO:0007669"/>
    <property type="project" value="InterPro"/>
</dbReference>
<evidence type="ECO:0000256" key="2">
    <source>
        <dbReference type="ARBA" id="ARBA00023015"/>
    </source>
</evidence>
<dbReference type="Gene3D" id="1.10.1740.10">
    <property type="match status" value="1"/>
</dbReference>
<name>A0A4V2EU37_9PSEU</name>
<keyword evidence="2" id="KW-0805">Transcription regulation</keyword>
<dbReference type="InterPro" id="IPR014284">
    <property type="entry name" value="RNA_pol_sigma-70_dom"/>
</dbReference>
<feature type="domain" description="RNA polymerase sigma-70 region 2" evidence="6">
    <location>
        <begin position="43"/>
        <end position="111"/>
    </location>
</feature>
<keyword evidence="3" id="KW-0731">Sigma factor</keyword>
<dbReference type="RefSeq" id="WP_130343092.1">
    <property type="nucleotide sequence ID" value="NZ_SGWQ01000002.1"/>
</dbReference>
<dbReference type="EMBL" id="SGWQ01000002">
    <property type="protein sequence ID" value="RZS43213.1"/>
    <property type="molecule type" value="Genomic_DNA"/>
</dbReference>
<dbReference type="AlphaFoldDB" id="A0A4V2EU37"/>
<keyword evidence="4" id="KW-0804">Transcription</keyword>
<proteinExistence type="inferred from homology"/>
<gene>
    <name evidence="8" type="ORF">EV193_102192</name>
</gene>
<organism evidence="8 9">
    <name type="scientific">Herbihabitans rhizosphaerae</name>
    <dbReference type="NCBI Taxonomy" id="1872711"/>
    <lineage>
        <taxon>Bacteria</taxon>
        <taxon>Bacillati</taxon>
        <taxon>Actinomycetota</taxon>
        <taxon>Actinomycetes</taxon>
        <taxon>Pseudonocardiales</taxon>
        <taxon>Pseudonocardiaceae</taxon>
        <taxon>Herbihabitans</taxon>
    </lineage>
</organism>
<dbReference type="Proteomes" id="UP000294257">
    <property type="component" value="Unassembled WGS sequence"/>
</dbReference>
<accession>A0A4V2EU37</accession>
<reference evidence="8 9" key="1">
    <citation type="submission" date="2019-02" db="EMBL/GenBank/DDBJ databases">
        <title>Genomic Encyclopedia of Type Strains, Phase IV (KMG-IV): sequencing the most valuable type-strain genomes for metagenomic binning, comparative biology and taxonomic classification.</title>
        <authorList>
            <person name="Goeker M."/>
        </authorList>
    </citation>
    <scope>NUCLEOTIDE SEQUENCE [LARGE SCALE GENOMIC DNA]</scope>
    <source>
        <strain evidence="8 9">DSM 101727</strain>
    </source>
</reference>
<feature type="domain" description="RNA polymerase sigma factor 70 region 4 type 2" evidence="7">
    <location>
        <begin position="143"/>
        <end position="195"/>
    </location>
</feature>
<dbReference type="InterPro" id="IPR013324">
    <property type="entry name" value="RNA_pol_sigma_r3/r4-like"/>
</dbReference>
<feature type="region of interest" description="Disordered" evidence="5">
    <location>
        <begin position="1"/>
        <end position="25"/>
    </location>
</feature>
<dbReference type="NCBIfam" id="TIGR02937">
    <property type="entry name" value="sigma70-ECF"/>
    <property type="match status" value="1"/>
</dbReference>
<dbReference type="SUPFAM" id="SSF88659">
    <property type="entry name" value="Sigma3 and sigma4 domains of RNA polymerase sigma factors"/>
    <property type="match status" value="1"/>
</dbReference>
<comment type="similarity">
    <text evidence="1">Belongs to the sigma-70 factor family. ECF subfamily.</text>
</comment>